<dbReference type="AlphaFoldDB" id="H2YLW3"/>
<dbReference type="HOGENOM" id="CLU_1890417_0_0_1"/>
<dbReference type="GeneTree" id="ENSGT00530000067941"/>
<dbReference type="Ensembl" id="ENSCSAVT00000006394.1">
    <property type="protein sequence ID" value="ENSCSAVP00000006315.1"/>
    <property type="gene ID" value="ENSCSAVG00000003781.1"/>
</dbReference>
<evidence type="ECO:0000256" key="1">
    <source>
        <dbReference type="SAM" id="MobiDB-lite"/>
    </source>
</evidence>
<feature type="compositionally biased region" description="Polar residues" evidence="1">
    <location>
        <begin position="77"/>
        <end position="92"/>
    </location>
</feature>
<name>H2YLW3_CIOSA</name>
<dbReference type="InParanoid" id="H2YLW3"/>
<accession>H2YLW3</accession>
<evidence type="ECO:0000313" key="3">
    <source>
        <dbReference type="Proteomes" id="UP000007875"/>
    </source>
</evidence>
<reference evidence="3" key="1">
    <citation type="submission" date="2003-08" db="EMBL/GenBank/DDBJ databases">
        <authorList>
            <person name="Birren B."/>
            <person name="Nusbaum C."/>
            <person name="Abebe A."/>
            <person name="Abouelleil A."/>
            <person name="Adekoya E."/>
            <person name="Ait-zahra M."/>
            <person name="Allen N."/>
            <person name="Allen T."/>
            <person name="An P."/>
            <person name="Anderson M."/>
            <person name="Anderson S."/>
            <person name="Arachchi H."/>
            <person name="Armbruster J."/>
            <person name="Bachantsang P."/>
            <person name="Baldwin J."/>
            <person name="Barry A."/>
            <person name="Bayul T."/>
            <person name="Blitshsteyn B."/>
            <person name="Bloom T."/>
            <person name="Blye J."/>
            <person name="Boguslavskiy L."/>
            <person name="Borowsky M."/>
            <person name="Boukhgalter B."/>
            <person name="Brunache A."/>
            <person name="Butler J."/>
            <person name="Calixte N."/>
            <person name="Calvo S."/>
            <person name="Camarata J."/>
            <person name="Campo K."/>
            <person name="Chang J."/>
            <person name="Cheshatsang Y."/>
            <person name="Citroen M."/>
            <person name="Collymore A."/>
            <person name="Considine T."/>
            <person name="Cook A."/>
            <person name="Cooke P."/>
            <person name="Corum B."/>
            <person name="Cuomo C."/>
            <person name="David R."/>
            <person name="Dawoe T."/>
            <person name="Degray S."/>
            <person name="Dodge S."/>
            <person name="Dooley K."/>
            <person name="Dorje P."/>
            <person name="Dorjee K."/>
            <person name="Dorris L."/>
            <person name="Duffey N."/>
            <person name="Dupes A."/>
            <person name="Elkins T."/>
            <person name="Engels R."/>
            <person name="Erickson J."/>
            <person name="Farina A."/>
            <person name="Faro S."/>
            <person name="Ferreira P."/>
            <person name="Fischer H."/>
            <person name="Fitzgerald M."/>
            <person name="Foley K."/>
            <person name="Gage D."/>
            <person name="Galagan J."/>
            <person name="Gearin G."/>
            <person name="Gnerre S."/>
            <person name="Gnirke A."/>
            <person name="Goyette A."/>
            <person name="Graham J."/>
            <person name="Grandbois E."/>
            <person name="Gyaltsen K."/>
            <person name="Hafez N."/>
            <person name="Hagopian D."/>
            <person name="Hagos B."/>
            <person name="Hall J."/>
            <person name="Hatcher B."/>
            <person name="Heller A."/>
            <person name="Higgins H."/>
            <person name="Honan T."/>
            <person name="Horn A."/>
            <person name="Houde N."/>
            <person name="Hughes L."/>
            <person name="Hulme W."/>
            <person name="Husby E."/>
            <person name="Iliev I."/>
            <person name="Jaffe D."/>
            <person name="Jones C."/>
            <person name="Kamal M."/>
            <person name="Kamat A."/>
            <person name="Kamvysselis M."/>
            <person name="Karlsson E."/>
            <person name="Kells C."/>
            <person name="Kieu A."/>
            <person name="Kisner P."/>
            <person name="Kodira C."/>
            <person name="Kulbokas E."/>
            <person name="Labutti K."/>
            <person name="Lama D."/>
            <person name="Landers T."/>
            <person name="Leger J."/>
            <person name="Levine S."/>
            <person name="Lewis D."/>
            <person name="Lewis T."/>
            <person name="Lindblad-toh K."/>
            <person name="Liu X."/>
            <person name="Lokyitsang T."/>
            <person name="Lokyitsang Y."/>
            <person name="Lucien O."/>
            <person name="Lui A."/>
            <person name="Ma L.J."/>
            <person name="Mabbitt R."/>
            <person name="Macdonald J."/>
            <person name="Maclean C."/>
            <person name="Major J."/>
            <person name="Manning J."/>
            <person name="Marabella R."/>
            <person name="Maru K."/>
            <person name="Matthews C."/>
            <person name="Mauceli E."/>
            <person name="Mccarthy M."/>
            <person name="Mcdonough S."/>
            <person name="Mcghee T."/>
            <person name="Meldrim J."/>
            <person name="Meneus L."/>
            <person name="Mesirov J."/>
            <person name="Mihalev A."/>
            <person name="Mihova T."/>
            <person name="Mikkelsen T."/>
            <person name="Mlenga V."/>
            <person name="Moru K."/>
            <person name="Mozes J."/>
            <person name="Mulrain L."/>
            <person name="Munson G."/>
            <person name="Naylor J."/>
            <person name="Newes C."/>
            <person name="Nguyen C."/>
            <person name="Nguyen N."/>
            <person name="Nguyen T."/>
            <person name="Nicol R."/>
            <person name="Nielsen C."/>
            <person name="Nizzari M."/>
            <person name="Norbu C."/>
            <person name="Norbu N."/>
            <person name="O'donnell P."/>
            <person name="Okoawo O."/>
            <person name="O'leary S."/>
            <person name="Omotosho B."/>
            <person name="O'neill K."/>
            <person name="Osman S."/>
            <person name="Parker S."/>
            <person name="Perrin D."/>
            <person name="Phunkhang P."/>
            <person name="Piqani B."/>
            <person name="Purcell S."/>
            <person name="Rachupka T."/>
            <person name="Ramasamy U."/>
            <person name="Rameau R."/>
            <person name="Ray V."/>
            <person name="Raymond C."/>
            <person name="Retta R."/>
            <person name="Richardson S."/>
            <person name="Rise C."/>
            <person name="Rodriguez J."/>
            <person name="Rogers J."/>
            <person name="Rogov P."/>
            <person name="Rutman M."/>
            <person name="Schupbach R."/>
            <person name="Seaman C."/>
            <person name="Settipalli S."/>
            <person name="Sharpe T."/>
            <person name="Sheridan J."/>
            <person name="Sherpa N."/>
            <person name="Shi J."/>
            <person name="Smirnov S."/>
            <person name="Smith C."/>
            <person name="Sougnez C."/>
            <person name="Spencer B."/>
            <person name="Stalker J."/>
            <person name="Stange-thomann N."/>
            <person name="Stavropoulos S."/>
            <person name="Stetson K."/>
            <person name="Stone C."/>
            <person name="Stone S."/>
            <person name="Stubbs M."/>
            <person name="Talamas J."/>
            <person name="Tchuinga P."/>
            <person name="Tenzing P."/>
            <person name="Tesfaye S."/>
            <person name="Theodore J."/>
            <person name="Thoulutsang Y."/>
            <person name="Topham K."/>
            <person name="Towey S."/>
            <person name="Tsamla T."/>
            <person name="Tsomo N."/>
            <person name="Vallee D."/>
            <person name="Vassiliev H."/>
            <person name="Venkataraman V."/>
            <person name="Vinson J."/>
            <person name="Vo A."/>
            <person name="Wade C."/>
            <person name="Wang S."/>
            <person name="Wangchuk T."/>
            <person name="Wangdi T."/>
            <person name="Whittaker C."/>
            <person name="Wilkinson J."/>
            <person name="Wu Y."/>
            <person name="Wyman D."/>
            <person name="Yadav S."/>
            <person name="Yang S."/>
            <person name="Yang X."/>
            <person name="Yeager S."/>
            <person name="Yee E."/>
            <person name="Young G."/>
            <person name="Zainoun J."/>
            <person name="Zembeck L."/>
            <person name="Zimmer A."/>
            <person name="Zody M."/>
            <person name="Lander E."/>
        </authorList>
    </citation>
    <scope>NUCLEOTIDE SEQUENCE [LARGE SCALE GENOMIC DNA]</scope>
</reference>
<keyword evidence="3" id="KW-1185">Reference proteome</keyword>
<protein>
    <submittedName>
        <fullName evidence="2">Uncharacterized protein</fullName>
    </submittedName>
</protein>
<feature type="compositionally biased region" description="Polar residues" evidence="1">
    <location>
        <begin position="105"/>
        <end position="116"/>
    </location>
</feature>
<dbReference type="Proteomes" id="UP000007875">
    <property type="component" value="Unassembled WGS sequence"/>
</dbReference>
<sequence>MTNLTAPNASTNAPIAQMLFWPGSHAGIDPSMAVRLPTGNFYPSGITTAGYGDLNLQQNMIGASFGIPKPAMPLQVDSKSLQMESSHQSPQMSKPCVPNPLPSALQPSYATPTSDPMQRASLPHLQPTPQPVRRE</sequence>
<feature type="region of interest" description="Disordered" evidence="1">
    <location>
        <begin position="75"/>
        <end position="135"/>
    </location>
</feature>
<evidence type="ECO:0000313" key="2">
    <source>
        <dbReference type="Ensembl" id="ENSCSAVP00000006315.1"/>
    </source>
</evidence>
<proteinExistence type="predicted"/>
<feature type="compositionally biased region" description="Pro residues" evidence="1">
    <location>
        <begin position="126"/>
        <end position="135"/>
    </location>
</feature>
<reference evidence="2" key="2">
    <citation type="submission" date="2025-08" db="UniProtKB">
        <authorList>
            <consortium name="Ensembl"/>
        </authorList>
    </citation>
    <scope>IDENTIFICATION</scope>
</reference>
<reference evidence="2" key="3">
    <citation type="submission" date="2025-09" db="UniProtKB">
        <authorList>
            <consortium name="Ensembl"/>
        </authorList>
    </citation>
    <scope>IDENTIFICATION</scope>
</reference>
<organism evidence="2 3">
    <name type="scientific">Ciona savignyi</name>
    <name type="common">Pacific transparent sea squirt</name>
    <dbReference type="NCBI Taxonomy" id="51511"/>
    <lineage>
        <taxon>Eukaryota</taxon>
        <taxon>Metazoa</taxon>
        <taxon>Chordata</taxon>
        <taxon>Tunicata</taxon>
        <taxon>Ascidiacea</taxon>
        <taxon>Phlebobranchia</taxon>
        <taxon>Cionidae</taxon>
        <taxon>Ciona</taxon>
    </lineage>
</organism>